<dbReference type="InterPro" id="IPR035890">
    <property type="entry name" value="Anti-sigma-28_factor_FlgM_sf"/>
</dbReference>
<feature type="compositionally biased region" description="Basic and acidic residues" evidence="7">
    <location>
        <begin position="22"/>
        <end position="31"/>
    </location>
</feature>
<accession>A0ABV3Q4I6</accession>
<dbReference type="Proteomes" id="UP001556040">
    <property type="component" value="Unassembled WGS sequence"/>
</dbReference>
<keyword evidence="9" id="KW-0282">Flagellum</keyword>
<dbReference type="EMBL" id="JBFMIA010000009">
    <property type="protein sequence ID" value="MEW9502261.1"/>
    <property type="molecule type" value="Genomic_DNA"/>
</dbReference>
<gene>
    <name evidence="9" type="primary">flgM</name>
    <name evidence="9" type="ORF">AB1471_10685</name>
</gene>
<feature type="compositionally biased region" description="Polar residues" evidence="7">
    <location>
        <begin position="1"/>
        <end position="20"/>
    </location>
</feature>
<evidence type="ECO:0000256" key="6">
    <source>
        <dbReference type="ARBA" id="ARBA00023163"/>
    </source>
</evidence>
<dbReference type="InterPro" id="IPR007412">
    <property type="entry name" value="FlgM"/>
</dbReference>
<evidence type="ECO:0000256" key="3">
    <source>
        <dbReference type="ARBA" id="ARBA00022491"/>
    </source>
</evidence>
<name>A0ABV3Q4I6_9BACL</name>
<dbReference type="SUPFAM" id="SSF101498">
    <property type="entry name" value="Anti-sigma factor FlgM"/>
    <property type="match status" value="1"/>
</dbReference>
<evidence type="ECO:0000256" key="5">
    <source>
        <dbReference type="ARBA" id="ARBA00023015"/>
    </source>
</evidence>
<protein>
    <recommendedName>
        <fullName evidence="2">Negative regulator of flagellin synthesis</fullName>
    </recommendedName>
</protein>
<evidence type="ECO:0000256" key="7">
    <source>
        <dbReference type="SAM" id="MobiDB-lite"/>
    </source>
</evidence>
<keyword evidence="9" id="KW-0969">Cilium</keyword>
<keyword evidence="10" id="KW-1185">Reference proteome</keyword>
<keyword evidence="3" id="KW-0678">Repressor</keyword>
<evidence type="ECO:0000256" key="2">
    <source>
        <dbReference type="ARBA" id="ARBA00017823"/>
    </source>
</evidence>
<dbReference type="InterPro" id="IPR031316">
    <property type="entry name" value="FlgM_C"/>
</dbReference>
<comment type="caution">
    <text evidence="9">The sequence shown here is derived from an EMBL/GenBank/DDBJ whole genome shotgun (WGS) entry which is preliminary data.</text>
</comment>
<evidence type="ECO:0000256" key="1">
    <source>
        <dbReference type="ARBA" id="ARBA00005322"/>
    </source>
</evidence>
<dbReference type="NCBIfam" id="TIGR03824">
    <property type="entry name" value="FlgM_jcvi"/>
    <property type="match status" value="1"/>
</dbReference>
<feature type="domain" description="Anti-sigma-28 factor FlgM C-terminal" evidence="8">
    <location>
        <begin position="33"/>
        <end position="82"/>
    </location>
</feature>
<keyword evidence="4" id="KW-1005">Bacterial flagellum biogenesis</keyword>
<evidence type="ECO:0000256" key="4">
    <source>
        <dbReference type="ARBA" id="ARBA00022795"/>
    </source>
</evidence>
<evidence type="ECO:0000259" key="8">
    <source>
        <dbReference type="Pfam" id="PF04316"/>
    </source>
</evidence>
<proteinExistence type="inferred from homology"/>
<organism evidence="9 10">
    <name type="scientific">Jeotgalibacillus marinus</name>
    <dbReference type="NCBI Taxonomy" id="86667"/>
    <lineage>
        <taxon>Bacteria</taxon>
        <taxon>Bacillati</taxon>
        <taxon>Bacillota</taxon>
        <taxon>Bacilli</taxon>
        <taxon>Bacillales</taxon>
        <taxon>Caryophanaceae</taxon>
        <taxon>Jeotgalibacillus</taxon>
    </lineage>
</organism>
<keyword evidence="6" id="KW-0804">Transcription</keyword>
<feature type="region of interest" description="Disordered" evidence="7">
    <location>
        <begin position="1"/>
        <end position="31"/>
    </location>
</feature>
<dbReference type="Pfam" id="PF04316">
    <property type="entry name" value="FlgM"/>
    <property type="match status" value="1"/>
</dbReference>
<reference evidence="9 10" key="1">
    <citation type="journal article" date="1979" name="Int. J. Syst. Evol. Microbiol.">
        <title>Bacillus globisporus subsp. marinus subsp. nov.</title>
        <authorList>
            <person name="Liu H."/>
        </authorList>
    </citation>
    <scope>NUCLEOTIDE SEQUENCE [LARGE SCALE GENOMIC DNA]</scope>
    <source>
        <strain evidence="9 10">DSM 1297</strain>
    </source>
</reference>
<sequence length="88" mass="9874">MKINPLSNANVNPYNRQSAKIDQAEGKKTGMADKLEISSQAKEMQGSDRIQAERQEKIDQLKVDIESGTYKADPKQTANDLLKHFRGL</sequence>
<keyword evidence="9" id="KW-0966">Cell projection</keyword>
<keyword evidence="5" id="KW-0805">Transcription regulation</keyword>
<evidence type="ECO:0000313" key="10">
    <source>
        <dbReference type="Proteomes" id="UP001556040"/>
    </source>
</evidence>
<dbReference type="RefSeq" id="WP_367779755.1">
    <property type="nucleotide sequence ID" value="NZ_JBFMIA010000009.1"/>
</dbReference>
<evidence type="ECO:0000313" key="9">
    <source>
        <dbReference type="EMBL" id="MEW9502261.1"/>
    </source>
</evidence>
<comment type="similarity">
    <text evidence="1">Belongs to the FlgM family.</text>
</comment>